<dbReference type="EMBL" id="VSSQ01007544">
    <property type="protein sequence ID" value="MPM36240.1"/>
    <property type="molecule type" value="Genomic_DNA"/>
</dbReference>
<dbReference type="AntiFam" id="ANF00095">
    <property type="entry name" value="Shadow ORF (opposite ABC transporters)"/>
</dbReference>
<comment type="caution">
    <text evidence="1">The sequence shown here is derived from an EMBL/GenBank/DDBJ whole genome shotgun (WGS) entry which is preliminary data.</text>
</comment>
<evidence type="ECO:0000313" key="1">
    <source>
        <dbReference type="EMBL" id="MPM36240.1"/>
    </source>
</evidence>
<reference evidence="1" key="1">
    <citation type="submission" date="2019-08" db="EMBL/GenBank/DDBJ databases">
        <authorList>
            <person name="Kucharzyk K."/>
            <person name="Murdoch R.W."/>
            <person name="Higgins S."/>
            <person name="Loffler F."/>
        </authorList>
    </citation>
    <scope>NUCLEOTIDE SEQUENCE</scope>
</reference>
<protein>
    <submittedName>
        <fullName evidence="1">Uncharacterized protein</fullName>
    </submittedName>
</protein>
<proteinExistence type="predicted"/>
<gene>
    <name evidence="1" type="ORF">SDC9_82835</name>
</gene>
<sequence length="223" mass="25427">MRGDKNRDPLVGCFVDHFPKLAPHGRIDSAGRFIEKNDLRRVENCHRESQLLFPSQRQGFDHGVSLLFEFQPVKQLIGFFIYLMVCHPVNTSKKTNVFPYFQVFVQRKFLTHIADIAFYLLVLSQNIVSGNCPFPRCRFTDAAKHLHGSGLSGTVSTQEPEYLPLADIKGNMIDGSEIAEFFSEVRYFNNFHVHYSFVSAIKQSSTVGATASISTFEYPFSFR</sequence>
<name>A0A644Z5Z7_9ZZZZ</name>
<accession>A0A644Z5Z7</accession>
<organism evidence="1">
    <name type="scientific">bioreactor metagenome</name>
    <dbReference type="NCBI Taxonomy" id="1076179"/>
    <lineage>
        <taxon>unclassified sequences</taxon>
        <taxon>metagenomes</taxon>
        <taxon>ecological metagenomes</taxon>
    </lineage>
</organism>
<dbReference type="AlphaFoldDB" id="A0A644Z5Z7"/>